<dbReference type="PANTHER" id="PTHR45228">
    <property type="entry name" value="CYCLIC DI-GMP PHOSPHODIESTERASE TM_0186-RELATED"/>
    <property type="match status" value="1"/>
</dbReference>
<dbReference type="Proteomes" id="UP000244892">
    <property type="component" value="Plasmid pTB101"/>
</dbReference>
<dbReference type="SMART" id="SM00471">
    <property type="entry name" value="HDc"/>
    <property type="match status" value="1"/>
</dbReference>
<dbReference type="Gene3D" id="3.40.50.2300">
    <property type="match status" value="1"/>
</dbReference>
<dbReference type="OrthoDB" id="9763857at2"/>
<reference evidence="4 5" key="1">
    <citation type="submission" date="2018-05" db="EMBL/GenBank/DDBJ databases">
        <title>complete genome sequence of Aquabacterium olei NBRC 110486.</title>
        <authorList>
            <person name="Tang B."/>
            <person name="Chang J."/>
            <person name="Zhang L."/>
            <person name="Yang H."/>
        </authorList>
    </citation>
    <scope>NUCLEOTIDE SEQUENCE [LARGE SCALE GENOMIC DNA]</scope>
    <source>
        <strain evidence="4 5">NBRC 110486</strain>
        <plasmid evidence="5">Plasmid ptb101</plasmid>
    </source>
</reference>
<keyword evidence="4" id="KW-0614">Plasmid</keyword>
<dbReference type="AlphaFoldDB" id="A0A2U8FYB9"/>
<evidence type="ECO:0000256" key="1">
    <source>
        <dbReference type="PROSITE-ProRule" id="PRU00169"/>
    </source>
</evidence>
<evidence type="ECO:0000313" key="5">
    <source>
        <dbReference type="Proteomes" id="UP000244892"/>
    </source>
</evidence>
<dbReference type="InterPro" id="IPR001789">
    <property type="entry name" value="Sig_transdc_resp-reg_receiver"/>
</dbReference>
<dbReference type="Gene3D" id="1.10.3210.10">
    <property type="entry name" value="Hypothetical protein af1432"/>
    <property type="match status" value="1"/>
</dbReference>
<dbReference type="InterPro" id="IPR037522">
    <property type="entry name" value="HD_GYP_dom"/>
</dbReference>
<dbReference type="SUPFAM" id="SSF109604">
    <property type="entry name" value="HD-domain/PDEase-like"/>
    <property type="match status" value="1"/>
</dbReference>
<dbReference type="RefSeq" id="WP_109038537.1">
    <property type="nucleotide sequence ID" value="NZ_CP029211.1"/>
</dbReference>
<feature type="modified residue" description="4-aspartylphosphate" evidence="1">
    <location>
        <position position="63"/>
    </location>
</feature>
<dbReference type="EMBL" id="CP029211">
    <property type="protein sequence ID" value="AWI55424.1"/>
    <property type="molecule type" value="Genomic_DNA"/>
</dbReference>
<geneLocation type="plasmid" evidence="5">
    <name>ptb101</name>
</geneLocation>
<dbReference type="SUPFAM" id="SSF52172">
    <property type="entry name" value="CheY-like"/>
    <property type="match status" value="1"/>
</dbReference>
<proteinExistence type="predicted"/>
<dbReference type="Pfam" id="PF00072">
    <property type="entry name" value="Response_reg"/>
    <property type="match status" value="1"/>
</dbReference>
<dbReference type="PANTHER" id="PTHR45228:SF5">
    <property type="entry name" value="CYCLIC DI-GMP PHOSPHODIESTERASE VC_1348-RELATED"/>
    <property type="match status" value="1"/>
</dbReference>
<dbReference type="Pfam" id="PF13487">
    <property type="entry name" value="HD_5"/>
    <property type="match status" value="1"/>
</dbReference>
<evidence type="ECO:0000313" key="4">
    <source>
        <dbReference type="EMBL" id="AWI55424.1"/>
    </source>
</evidence>
<dbReference type="InterPro" id="IPR011006">
    <property type="entry name" value="CheY-like_superfamily"/>
</dbReference>
<keyword evidence="1" id="KW-0597">Phosphoprotein</keyword>
<gene>
    <name evidence="4" type="ORF">DEH84_17680</name>
</gene>
<evidence type="ECO:0000259" key="2">
    <source>
        <dbReference type="PROSITE" id="PS50110"/>
    </source>
</evidence>
<dbReference type="InterPro" id="IPR052020">
    <property type="entry name" value="Cyclic_di-GMP/3'3'-cGAMP_PDE"/>
</dbReference>
<evidence type="ECO:0000259" key="3">
    <source>
        <dbReference type="PROSITE" id="PS51832"/>
    </source>
</evidence>
<dbReference type="GO" id="GO:0000160">
    <property type="term" value="P:phosphorelay signal transduction system"/>
    <property type="evidence" value="ECO:0007669"/>
    <property type="project" value="InterPro"/>
</dbReference>
<dbReference type="CDD" id="cd00077">
    <property type="entry name" value="HDc"/>
    <property type="match status" value="1"/>
</dbReference>
<name>A0A2U8FYB9_9BURK</name>
<dbReference type="SMART" id="SM00448">
    <property type="entry name" value="REC"/>
    <property type="match status" value="1"/>
</dbReference>
<dbReference type="PROSITE" id="PS51832">
    <property type="entry name" value="HD_GYP"/>
    <property type="match status" value="1"/>
</dbReference>
<protein>
    <submittedName>
        <fullName evidence="4">Two-component system response regulator</fullName>
    </submittedName>
</protein>
<accession>A0A2U8FYB9</accession>
<dbReference type="PROSITE" id="PS50110">
    <property type="entry name" value="RESPONSE_REGULATORY"/>
    <property type="match status" value="1"/>
</dbReference>
<feature type="domain" description="HD-GYP" evidence="3">
    <location>
        <begin position="157"/>
        <end position="377"/>
    </location>
</feature>
<keyword evidence="5" id="KW-1185">Reference proteome</keyword>
<dbReference type="GO" id="GO:0008081">
    <property type="term" value="F:phosphoric diester hydrolase activity"/>
    <property type="evidence" value="ECO:0007669"/>
    <property type="project" value="UniProtKB-ARBA"/>
</dbReference>
<dbReference type="InterPro" id="IPR003607">
    <property type="entry name" value="HD/PDEase_dom"/>
</dbReference>
<sequence length="384" mass="42649">MTNTEAGADEPRPCILIVDDAHENLRVLGDLLRPAYSVRVANSGARALEVADLDPVPALILLDIMMPGMDGYSVLRALKQSPRTQDIPVIFVTALDAAEEEEMGLSLGAVDYVTKPYKPALLLARVRSHLELKRARDRLADQNAFLDAEVRRRTAENERVKEVTLMALATLAEKRDNETGNHLRRTQAYITLLLERLKQKPRFAEALEDAALRDRIAQCAPLHDIGKVGIPDHILLKPGKLTPEEWTVMKTHAALGAEALREAVGRVRFARPDAPGEPFAFLETAAQMAESHHERWDGSGYPKGLRGDEIPLPGRLMALADVFDALISRRPYKEPMPLARAVAMIRDERGRHFDPDVVDAFVELVDQFAEVARHFADDEHPAAA</sequence>
<feature type="domain" description="Response regulatory" evidence="2">
    <location>
        <begin position="14"/>
        <end position="130"/>
    </location>
</feature>
<dbReference type="KEGG" id="aon:DEH84_17680"/>
<organism evidence="4 5">
    <name type="scientific">Aquabacterium olei</name>
    <dbReference type="NCBI Taxonomy" id="1296669"/>
    <lineage>
        <taxon>Bacteria</taxon>
        <taxon>Pseudomonadati</taxon>
        <taxon>Pseudomonadota</taxon>
        <taxon>Betaproteobacteria</taxon>
        <taxon>Burkholderiales</taxon>
        <taxon>Aquabacterium</taxon>
    </lineage>
</organism>